<keyword evidence="8" id="KW-1185">Reference proteome</keyword>
<feature type="transmembrane region" description="Helical" evidence="6">
    <location>
        <begin position="40"/>
        <end position="64"/>
    </location>
</feature>
<evidence type="ECO:0000256" key="6">
    <source>
        <dbReference type="SAM" id="Phobius"/>
    </source>
</evidence>
<feature type="transmembrane region" description="Helical" evidence="6">
    <location>
        <begin position="6"/>
        <end position="28"/>
    </location>
</feature>
<evidence type="ECO:0000313" key="7">
    <source>
        <dbReference type="EMBL" id="SFG13795.1"/>
    </source>
</evidence>
<gene>
    <name evidence="7" type="ORF">SAMN04488025_11738</name>
</gene>
<evidence type="ECO:0000256" key="5">
    <source>
        <dbReference type="ARBA" id="ARBA00023136"/>
    </source>
</evidence>
<dbReference type="PIRSF" id="PIRSF006324">
    <property type="entry name" value="LeuE"/>
    <property type="match status" value="1"/>
</dbReference>
<evidence type="ECO:0000256" key="3">
    <source>
        <dbReference type="ARBA" id="ARBA00022692"/>
    </source>
</evidence>
<dbReference type="Pfam" id="PF01810">
    <property type="entry name" value="LysE"/>
    <property type="match status" value="1"/>
</dbReference>
<dbReference type="OrthoDB" id="9784202at2"/>
<proteinExistence type="predicted"/>
<dbReference type="EMBL" id="FOOK01000017">
    <property type="protein sequence ID" value="SFG13795.1"/>
    <property type="molecule type" value="Genomic_DNA"/>
</dbReference>
<dbReference type="GO" id="GO:0005886">
    <property type="term" value="C:plasma membrane"/>
    <property type="evidence" value="ECO:0007669"/>
    <property type="project" value="UniProtKB-SubCell"/>
</dbReference>
<evidence type="ECO:0000313" key="8">
    <source>
        <dbReference type="Proteomes" id="UP000198661"/>
    </source>
</evidence>
<evidence type="ECO:0000256" key="2">
    <source>
        <dbReference type="ARBA" id="ARBA00022475"/>
    </source>
</evidence>
<keyword evidence="3 6" id="KW-0812">Transmembrane</keyword>
<comment type="subcellular location">
    <subcellularLocation>
        <location evidence="1">Cell membrane</location>
        <topology evidence="1">Multi-pass membrane protein</topology>
    </subcellularLocation>
</comment>
<feature type="transmembrane region" description="Helical" evidence="6">
    <location>
        <begin position="70"/>
        <end position="91"/>
    </location>
</feature>
<sequence length="210" mass="22866">MDLADLLTFTGISVMLTLMPGPDILFVIAQSVTHSRRDGIAVALGLCTGLVVHTTAAVLGVSALLYHSSFAFQVLKWAGALYLFILAFQALREAEEPGGSEESPLARRHFAALYRRGIFMNLLNPKVSLFFLAFFPQFVSPDAGSVSWQMAVLGAVFTAQALVVFTSVSVITHRLGRNILKSATSSKWVNRTKAGIYVLLGARLVFMERN</sequence>
<feature type="transmembrane region" description="Helical" evidence="6">
    <location>
        <begin position="147"/>
        <end position="171"/>
    </location>
</feature>
<evidence type="ECO:0000256" key="1">
    <source>
        <dbReference type="ARBA" id="ARBA00004651"/>
    </source>
</evidence>
<dbReference type="InterPro" id="IPR001123">
    <property type="entry name" value="LeuE-type"/>
</dbReference>
<protein>
    <submittedName>
        <fullName evidence="7">Threonine/homoserine/homoserine lactone efflux protein</fullName>
    </submittedName>
</protein>
<dbReference type="AlphaFoldDB" id="A0A1I2PCD6"/>
<keyword evidence="4 6" id="KW-1133">Transmembrane helix</keyword>
<keyword evidence="5 6" id="KW-0472">Membrane</keyword>
<dbReference type="RefSeq" id="WP_092038713.1">
    <property type="nucleotide sequence ID" value="NZ_FOOK01000017.1"/>
</dbReference>
<dbReference type="PANTHER" id="PTHR30086:SF20">
    <property type="entry name" value="ARGININE EXPORTER PROTEIN ARGO-RELATED"/>
    <property type="match status" value="1"/>
</dbReference>
<name>A0A1I2PCD6_9BACL</name>
<dbReference type="Proteomes" id="UP000198661">
    <property type="component" value="Unassembled WGS sequence"/>
</dbReference>
<evidence type="ECO:0000256" key="4">
    <source>
        <dbReference type="ARBA" id="ARBA00022989"/>
    </source>
</evidence>
<reference evidence="7 8" key="1">
    <citation type="submission" date="2016-10" db="EMBL/GenBank/DDBJ databases">
        <authorList>
            <person name="de Groot N.N."/>
        </authorList>
    </citation>
    <scope>NUCLEOTIDE SEQUENCE [LARGE SCALE GENOMIC DNA]</scope>
    <source>
        <strain evidence="7 8">DSM 44945</strain>
    </source>
</reference>
<feature type="transmembrane region" description="Helical" evidence="6">
    <location>
        <begin position="112"/>
        <end position="135"/>
    </location>
</feature>
<dbReference type="PANTHER" id="PTHR30086">
    <property type="entry name" value="ARGININE EXPORTER PROTEIN ARGO"/>
    <property type="match status" value="1"/>
</dbReference>
<dbReference type="GO" id="GO:0015171">
    <property type="term" value="F:amino acid transmembrane transporter activity"/>
    <property type="evidence" value="ECO:0007669"/>
    <property type="project" value="TreeGrafter"/>
</dbReference>
<organism evidence="7 8">
    <name type="scientific">Planifilum fulgidum</name>
    <dbReference type="NCBI Taxonomy" id="201973"/>
    <lineage>
        <taxon>Bacteria</taxon>
        <taxon>Bacillati</taxon>
        <taxon>Bacillota</taxon>
        <taxon>Bacilli</taxon>
        <taxon>Bacillales</taxon>
        <taxon>Thermoactinomycetaceae</taxon>
        <taxon>Planifilum</taxon>
    </lineage>
</organism>
<accession>A0A1I2PCD6</accession>
<keyword evidence="2" id="KW-1003">Cell membrane</keyword>
<dbReference type="STRING" id="201973.SAMN04488025_11738"/>